<reference evidence="2" key="1">
    <citation type="journal article" date="2023" name="Plant J.">
        <title>Genome sequences and population genomics provide insights into the demographic history, inbreeding, and mutation load of two 'living fossil' tree species of Dipteronia.</title>
        <authorList>
            <person name="Feng Y."/>
            <person name="Comes H.P."/>
            <person name="Chen J."/>
            <person name="Zhu S."/>
            <person name="Lu R."/>
            <person name="Zhang X."/>
            <person name="Li P."/>
            <person name="Qiu J."/>
            <person name="Olsen K.M."/>
            <person name="Qiu Y."/>
        </authorList>
    </citation>
    <scope>NUCLEOTIDE SEQUENCE</scope>
    <source>
        <strain evidence="2">NBL</strain>
    </source>
</reference>
<comment type="caution">
    <text evidence="2">The sequence shown here is derived from an EMBL/GenBank/DDBJ whole genome shotgun (WGS) entry which is preliminary data.</text>
</comment>
<dbReference type="Proteomes" id="UP001281410">
    <property type="component" value="Unassembled WGS sequence"/>
</dbReference>
<sequence>MKPTSSALCGDWILPCPSLLKLKSGVANRKGAWAAGVGVAIRDDKGRVFTAMSKPLTGSFSTEVGELLALREGLLLAKAHCLSVQIVEDDVPLVASALNSLDTLLWDASFIINDIRGLFPKLENLYLSRQSHLEQCLGS</sequence>
<proteinExistence type="predicted"/>
<evidence type="ECO:0000259" key="1">
    <source>
        <dbReference type="Pfam" id="PF13456"/>
    </source>
</evidence>
<evidence type="ECO:0000313" key="3">
    <source>
        <dbReference type="Proteomes" id="UP001281410"/>
    </source>
</evidence>
<dbReference type="PANTHER" id="PTHR47074">
    <property type="entry name" value="BNAC02G40300D PROTEIN"/>
    <property type="match status" value="1"/>
</dbReference>
<organism evidence="2 3">
    <name type="scientific">Dipteronia sinensis</name>
    <dbReference type="NCBI Taxonomy" id="43782"/>
    <lineage>
        <taxon>Eukaryota</taxon>
        <taxon>Viridiplantae</taxon>
        <taxon>Streptophyta</taxon>
        <taxon>Embryophyta</taxon>
        <taxon>Tracheophyta</taxon>
        <taxon>Spermatophyta</taxon>
        <taxon>Magnoliopsida</taxon>
        <taxon>eudicotyledons</taxon>
        <taxon>Gunneridae</taxon>
        <taxon>Pentapetalae</taxon>
        <taxon>rosids</taxon>
        <taxon>malvids</taxon>
        <taxon>Sapindales</taxon>
        <taxon>Sapindaceae</taxon>
        <taxon>Hippocastanoideae</taxon>
        <taxon>Acereae</taxon>
        <taxon>Dipteronia</taxon>
    </lineage>
</organism>
<evidence type="ECO:0000313" key="2">
    <source>
        <dbReference type="EMBL" id="KAK3230037.1"/>
    </source>
</evidence>
<accession>A0AAE0B672</accession>
<dbReference type="InterPro" id="IPR052929">
    <property type="entry name" value="RNase_H-like_EbsB-rel"/>
</dbReference>
<gene>
    <name evidence="2" type="ORF">Dsin_001918</name>
</gene>
<name>A0AAE0B672_9ROSI</name>
<dbReference type="AlphaFoldDB" id="A0AAE0B672"/>
<dbReference type="GO" id="GO:0004523">
    <property type="term" value="F:RNA-DNA hybrid ribonuclease activity"/>
    <property type="evidence" value="ECO:0007669"/>
    <property type="project" value="InterPro"/>
</dbReference>
<dbReference type="InterPro" id="IPR002156">
    <property type="entry name" value="RNaseH_domain"/>
</dbReference>
<keyword evidence="3" id="KW-1185">Reference proteome</keyword>
<dbReference type="EMBL" id="JANJYJ010000001">
    <property type="protein sequence ID" value="KAK3230037.1"/>
    <property type="molecule type" value="Genomic_DNA"/>
</dbReference>
<feature type="domain" description="RNase H type-1" evidence="1">
    <location>
        <begin position="29"/>
        <end position="125"/>
    </location>
</feature>
<dbReference type="Pfam" id="PF13456">
    <property type="entry name" value="RVT_3"/>
    <property type="match status" value="1"/>
</dbReference>
<dbReference type="PANTHER" id="PTHR47074:SF79">
    <property type="entry name" value="PUTATIVE-RELATED"/>
    <property type="match status" value="1"/>
</dbReference>
<dbReference type="GO" id="GO:0003676">
    <property type="term" value="F:nucleic acid binding"/>
    <property type="evidence" value="ECO:0007669"/>
    <property type="project" value="InterPro"/>
</dbReference>
<protein>
    <recommendedName>
        <fullName evidence="1">RNase H type-1 domain-containing protein</fullName>
    </recommendedName>
</protein>